<feature type="region of interest" description="Disordered" evidence="7">
    <location>
        <begin position="247"/>
        <end position="306"/>
    </location>
</feature>
<evidence type="ECO:0000256" key="6">
    <source>
        <dbReference type="RuleBase" id="RU363076"/>
    </source>
</evidence>
<dbReference type="InterPro" id="IPR045214">
    <property type="entry name" value="Surf1/Surf4"/>
</dbReference>
<comment type="subcellular location">
    <subcellularLocation>
        <location evidence="6">Cell membrane</location>
        <topology evidence="6">Multi-pass membrane protein</topology>
    </subcellularLocation>
    <subcellularLocation>
        <location evidence="1">Membrane</location>
    </subcellularLocation>
</comment>
<dbReference type="EMBL" id="JACBZD010000001">
    <property type="protein sequence ID" value="NYI03318.1"/>
    <property type="molecule type" value="Genomic_DNA"/>
</dbReference>
<keyword evidence="3 6" id="KW-0812">Transmembrane</keyword>
<keyword evidence="4 6" id="KW-1133">Transmembrane helix</keyword>
<reference evidence="8 9" key="1">
    <citation type="submission" date="2020-07" db="EMBL/GenBank/DDBJ databases">
        <title>Sequencing the genomes of 1000 actinobacteria strains.</title>
        <authorList>
            <person name="Klenk H.-P."/>
        </authorList>
    </citation>
    <scope>NUCLEOTIDE SEQUENCE [LARGE SCALE GENOMIC DNA]</scope>
    <source>
        <strain evidence="8 9">DSM 42178</strain>
    </source>
</reference>
<gene>
    <name evidence="8" type="ORF">FHU37_000261</name>
</gene>
<dbReference type="Pfam" id="PF02104">
    <property type="entry name" value="SURF1"/>
    <property type="match status" value="1"/>
</dbReference>
<comment type="similarity">
    <text evidence="2 6">Belongs to the SURF1 family.</text>
</comment>
<evidence type="ECO:0000256" key="4">
    <source>
        <dbReference type="ARBA" id="ARBA00022989"/>
    </source>
</evidence>
<evidence type="ECO:0000313" key="8">
    <source>
        <dbReference type="EMBL" id="NYI03318.1"/>
    </source>
</evidence>
<dbReference type="CDD" id="cd06662">
    <property type="entry name" value="SURF1"/>
    <property type="match status" value="1"/>
</dbReference>
<comment type="caution">
    <text evidence="8">The sequence shown here is derived from an EMBL/GenBank/DDBJ whole genome shotgun (WGS) entry which is preliminary data.</text>
</comment>
<accession>A0A852ZYY2</accession>
<evidence type="ECO:0000313" key="9">
    <source>
        <dbReference type="Proteomes" id="UP000567795"/>
    </source>
</evidence>
<dbReference type="AlphaFoldDB" id="A0A852ZYY2"/>
<dbReference type="Proteomes" id="UP000567795">
    <property type="component" value="Unassembled WGS sequence"/>
</dbReference>
<protein>
    <recommendedName>
        <fullName evidence="6">SURF1-like protein</fullName>
    </recommendedName>
</protein>
<dbReference type="PANTHER" id="PTHR23427:SF2">
    <property type="entry name" value="SURFEIT LOCUS PROTEIN 1"/>
    <property type="match status" value="1"/>
</dbReference>
<dbReference type="PROSITE" id="PS50895">
    <property type="entry name" value="SURF1"/>
    <property type="match status" value="1"/>
</dbReference>
<evidence type="ECO:0000256" key="3">
    <source>
        <dbReference type="ARBA" id="ARBA00022692"/>
    </source>
</evidence>
<sequence>MYRFLLSRRWLVFHLVAVLLIPSFIQLGIWQYHRHEQRVARNELLSANLEATPLPVAELAGDGEVADGERWRSVTATGRYDREHEVVARHRTDADGDVGFYVITPLVLSDGSAVLVNRGWVDSPADPTAHPEVPAAPEGEVTVTGRLRQSETQANSGIRDRSGLPERQVMRINSDELGADLPYPLLTGYVEAVSTDPEPAESPAPVEEPDHTGIGSHFAYAIQWWMFAAGVPIGWFVLIRREARERAGGGRNADGGPARAPGPPAPTGPSPRSSAGDSPRPTAPAEGPAGEPPRPAALSAPRGDAG</sequence>
<organism evidence="8 9">
    <name type="scientific">Allostreptomyces psammosilenae</name>
    <dbReference type="NCBI Taxonomy" id="1892865"/>
    <lineage>
        <taxon>Bacteria</taxon>
        <taxon>Bacillati</taxon>
        <taxon>Actinomycetota</taxon>
        <taxon>Actinomycetes</taxon>
        <taxon>Kitasatosporales</taxon>
        <taxon>Streptomycetaceae</taxon>
        <taxon>Allostreptomyces</taxon>
    </lineage>
</organism>
<dbReference type="InterPro" id="IPR002994">
    <property type="entry name" value="Surf1/Shy1"/>
</dbReference>
<dbReference type="PANTHER" id="PTHR23427">
    <property type="entry name" value="SURFEIT LOCUS PROTEIN"/>
    <property type="match status" value="1"/>
</dbReference>
<feature type="compositionally biased region" description="Low complexity" evidence="7">
    <location>
        <begin position="270"/>
        <end position="289"/>
    </location>
</feature>
<evidence type="ECO:0000256" key="7">
    <source>
        <dbReference type="SAM" id="MobiDB-lite"/>
    </source>
</evidence>
<dbReference type="RefSeq" id="WP_179812388.1">
    <property type="nucleotide sequence ID" value="NZ_JACBZD010000001.1"/>
</dbReference>
<dbReference type="GO" id="GO:0005886">
    <property type="term" value="C:plasma membrane"/>
    <property type="evidence" value="ECO:0007669"/>
    <property type="project" value="UniProtKB-SubCell"/>
</dbReference>
<feature type="transmembrane region" description="Helical" evidence="6">
    <location>
        <begin position="12"/>
        <end position="32"/>
    </location>
</feature>
<evidence type="ECO:0000256" key="2">
    <source>
        <dbReference type="ARBA" id="ARBA00007165"/>
    </source>
</evidence>
<feature type="compositionally biased region" description="Pro residues" evidence="7">
    <location>
        <begin position="260"/>
        <end position="269"/>
    </location>
</feature>
<evidence type="ECO:0000256" key="1">
    <source>
        <dbReference type="ARBA" id="ARBA00004370"/>
    </source>
</evidence>
<name>A0A852ZYY2_9ACTN</name>
<feature type="transmembrane region" description="Helical" evidence="6">
    <location>
        <begin position="218"/>
        <end position="238"/>
    </location>
</feature>
<proteinExistence type="inferred from homology"/>
<evidence type="ECO:0000256" key="5">
    <source>
        <dbReference type="ARBA" id="ARBA00023136"/>
    </source>
</evidence>
<keyword evidence="9" id="KW-1185">Reference proteome</keyword>
<keyword evidence="5 6" id="KW-0472">Membrane</keyword>
<keyword evidence="6" id="KW-1003">Cell membrane</keyword>